<comment type="catalytic activity">
    <reaction evidence="1">
        <text>(6R)-NADHX = (6S)-NADHX</text>
        <dbReference type="Rhea" id="RHEA:32215"/>
        <dbReference type="ChEBI" id="CHEBI:64074"/>
        <dbReference type="ChEBI" id="CHEBI:64075"/>
        <dbReference type="EC" id="5.1.99.6"/>
    </reaction>
</comment>
<keyword evidence="1" id="KW-0479">Metal-binding</keyword>
<comment type="function">
    <text evidence="1">Catalyzes the epimerization of the S- and R-forms of NAD(P)HX, a damaged form of NAD(P)H that is a result of enzymatic or heat-dependent hydration. This is a prerequisite for the S-specific NAD(P)H-hydrate dehydratase to allow the repair of both epimers of NAD(P)HX.</text>
</comment>
<feature type="binding site" evidence="1">
    <location>
        <position position="166"/>
    </location>
    <ligand>
        <name>K(+)</name>
        <dbReference type="ChEBI" id="CHEBI:29103"/>
    </ligand>
</feature>
<dbReference type="GO" id="GO:0003729">
    <property type="term" value="F:mRNA binding"/>
    <property type="evidence" value="ECO:0007669"/>
    <property type="project" value="TreeGrafter"/>
</dbReference>
<comment type="catalytic activity">
    <reaction evidence="1">
        <text>(6R)-NADPHX = (6S)-NADPHX</text>
        <dbReference type="Rhea" id="RHEA:32227"/>
        <dbReference type="ChEBI" id="CHEBI:64076"/>
        <dbReference type="ChEBI" id="CHEBI:64077"/>
        <dbReference type="EC" id="5.1.99.6"/>
    </reaction>
</comment>
<name>A0A5B9QHN0_9BACT</name>
<dbReference type="GO" id="GO:0052856">
    <property type="term" value="F:NAD(P)HX epimerase activity"/>
    <property type="evidence" value="ECO:0007669"/>
    <property type="project" value="UniProtKB-UniRule"/>
</dbReference>
<dbReference type="KEGG" id="bgok:Pr1d_38000"/>
<feature type="binding site" evidence="1">
    <location>
        <position position="145"/>
    </location>
    <ligand>
        <name>(6S)-NADPHX</name>
        <dbReference type="ChEBI" id="CHEBI:64076"/>
    </ligand>
</feature>
<dbReference type="GO" id="GO:0033962">
    <property type="term" value="P:P-body assembly"/>
    <property type="evidence" value="ECO:0007669"/>
    <property type="project" value="TreeGrafter"/>
</dbReference>
<evidence type="ECO:0000313" key="4">
    <source>
        <dbReference type="Proteomes" id="UP000323917"/>
    </source>
</evidence>
<dbReference type="HAMAP" id="MF_01966">
    <property type="entry name" value="NADHX_epimerase"/>
    <property type="match status" value="1"/>
</dbReference>
<feature type="binding site" evidence="1">
    <location>
        <begin position="134"/>
        <end position="140"/>
    </location>
    <ligand>
        <name>(6S)-NADPHX</name>
        <dbReference type="ChEBI" id="CHEBI:64076"/>
    </ligand>
</feature>
<dbReference type="InterPro" id="IPR036652">
    <property type="entry name" value="YjeF_N_dom_sf"/>
</dbReference>
<dbReference type="Pfam" id="PF03853">
    <property type="entry name" value="YjeF_N"/>
    <property type="match status" value="1"/>
</dbReference>
<gene>
    <name evidence="3" type="primary">nnr_2</name>
    <name evidence="1" type="synonym">nnrE</name>
    <name evidence="3" type="ORF">Pr1d_38000</name>
</gene>
<keyword evidence="4" id="KW-1185">Reference proteome</keyword>
<dbReference type="OrthoDB" id="9806925at2"/>
<feature type="binding site" evidence="1">
    <location>
        <position position="58"/>
    </location>
    <ligand>
        <name>K(+)</name>
        <dbReference type="ChEBI" id="CHEBI:29103"/>
    </ligand>
</feature>
<dbReference type="PANTHER" id="PTHR13612:SF0">
    <property type="entry name" value="ENHANCER OF MRNA-DECAPPING PROTEIN 3"/>
    <property type="match status" value="1"/>
</dbReference>
<feature type="binding site" evidence="1">
    <location>
        <begin position="57"/>
        <end position="61"/>
    </location>
    <ligand>
        <name>(6S)-NADPHX</name>
        <dbReference type="ChEBI" id="CHEBI:64076"/>
    </ligand>
</feature>
<dbReference type="GO" id="GO:0046872">
    <property type="term" value="F:metal ion binding"/>
    <property type="evidence" value="ECO:0007669"/>
    <property type="project" value="UniProtKB-KW"/>
</dbReference>
<sequence>MESLTRQQARDFDIRATEELGIPSIVLMENAGRGVVDVLRSREATPHTVFILCGKGNNGGDGFVIARHLAIRGVNAKVALLTPPSELQGDAQTNYRILVQSHLPLVDLSQVDSLDEALNREAMGTDWLIDAMLGTGAHGEPREPYRTAIKWMNRQQAQRLAVDVPSGLDCDSGEVAAVTVRAEVTCTFVAPKVGFANPTARKFLGEVHVVSIGVSPKSEGS</sequence>
<evidence type="ECO:0000256" key="1">
    <source>
        <dbReference type="HAMAP-Rule" id="MF_01966"/>
    </source>
</evidence>
<dbReference type="GO" id="GO:0031087">
    <property type="term" value="P:deadenylation-independent decapping of nuclear-transcribed mRNA"/>
    <property type="evidence" value="ECO:0007669"/>
    <property type="project" value="TreeGrafter"/>
</dbReference>
<dbReference type="EMBL" id="CP042913">
    <property type="protein sequence ID" value="QEG36486.1"/>
    <property type="molecule type" value="Genomic_DNA"/>
</dbReference>
<keyword evidence="1" id="KW-0630">Potassium</keyword>
<dbReference type="Proteomes" id="UP000323917">
    <property type="component" value="Chromosome"/>
</dbReference>
<comment type="similarity">
    <text evidence="1">Belongs to the NnrE/AIBP family.</text>
</comment>
<dbReference type="Gene3D" id="3.40.50.10260">
    <property type="entry name" value="YjeF N-terminal domain"/>
    <property type="match status" value="1"/>
</dbReference>
<dbReference type="NCBIfam" id="TIGR00197">
    <property type="entry name" value="yjeF_nterm"/>
    <property type="match status" value="1"/>
</dbReference>
<dbReference type="RefSeq" id="WP_148074825.1">
    <property type="nucleotide sequence ID" value="NZ_CP042913.1"/>
</dbReference>
<proteinExistence type="inferred from homology"/>
<comment type="cofactor">
    <cofactor evidence="1">
        <name>K(+)</name>
        <dbReference type="ChEBI" id="CHEBI:29103"/>
    </cofactor>
    <text evidence="1">Binds 1 potassium ion per subunit.</text>
</comment>
<dbReference type="EC" id="5.1.99.6" evidence="1"/>
<accession>A0A5B9QHN0</accession>
<dbReference type="AlphaFoldDB" id="A0A5B9QHN0"/>
<organism evidence="3 4">
    <name type="scientific">Bythopirellula goksoeyrii</name>
    <dbReference type="NCBI Taxonomy" id="1400387"/>
    <lineage>
        <taxon>Bacteria</taxon>
        <taxon>Pseudomonadati</taxon>
        <taxon>Planctomycetota</taxon>
        <taxon>Planctomycetia</taxon>
        <taxon>Pirellulales</taxon>
        <taxon>Lacipirellulaceae</taxon>
        <taxon>Bythopirellula</taxon>
    </lineage>
</organism>
<dbReference type="PANTHER" id="PTHR13612">
    <property type="entry name" value="ENHANCER OF MRNA-DECAPPING PROTEIN 3"/>
    <property type="match status" value="1"/>
</dbReference>
<reference evidence="3 4" key="1">
    <citation type="submission" date="2019-08" db="EMBL/GenBank/DDBJ databases">
        <title>Deep-cultivation of Planctomycetes and their phenomic and genomic characterization uncovers novel biology.</title>
        <authorList>
            <person name="Wiegand S."/>
            <person name="Jogler M."/>
            <person name="Boedeker C."/>
            <person name="Pinto D."/>
            <person name="Vollmers J."/>
            <person name="Rivas-Marin E."/>
            <person name="Kohn T."/>
            <person name="Peeters S.H."/>
            <person name="Heuer A."/>
            <person name="Rast P."/>
            <person name="Oberbeckmann S."/>
            <person name="Bunk B."/>
            <person name="Jeske O."/>
            <person name="Meyerdierks A."/>
            <person name="Storesund J.E."/>
            <person name="Kallscheuer N."/>
            <person name="Luecker S."/>
            <person name="Lage O.M."/>
            <person name="Pohl T."/>
            <person name="Merkel B.J."/>
            <person name="Hornburger P."/>
            <person name="Mueller R.-W."/>
            <person name="Bruemmer F."/>
            <person name="Labrenz M."/>
            <person name="Spormann A.M."/>
            <person name="Op den Camp H."/>
            <person name="Overmann J."/>
            <person name="Amann R."/>
            <person name="Jetten M.S.M."/>
            <person name="Mascher T."/>
            <person name="Medema M.H."/>
            <person name="Devos D.P."/>
            <person name="Kaster A.-K."/>
            <person name="Ovreas L."/>
            <person name="Rohde M."/>
            <person name="Galperin M.Y."/>
            <person name="Jogler C."/>
        </authorList>
    </citation>
    <scope>NUCLEOTIDE SEQUENCE [LARGE SCALE GENOMIC DNA]</scope>
    <source>
        <strain evidence="3 4">Pr1d</strain>
    </source>
</reference>
<keyword evidence="1" id="KW-0521">NADP</keyword>
<evidence type="ECO:0000259" key="2">
    <source>
        <dbReference type="PROSITE" id="PS51385"/>
    </source>
</evidence>
<dbReference type="InterPro" id="IPR004443">
    <property type="entry name" value="YjeF_N_dom"/>
</dbReference>
<feature type="domain" description="YjeF N-terminal" evidence="2">
    <location>
        <begin position="9"/>
        <end position="220"/>
    </location>
</feature>
<keyword evidence="1" id="KW-0547">Nucleotide-binding</keyword>
<evidence type="ECO:0000313" key="3">
    <source>
        <dbReference type="EMBL" id="QEG36486.1"/>
    </source>
</evidence>
<dbReference type="PROSITE" id="PS51385">
    <property type="entry name" value="YJEF_N"/>
    <property type="match status" value="1"/>
</dbReference>
<feature type="binding site" evidence="1">
    <location>
        <position position="163"/>
    </location>
    <ligand>
        <name>(6S)-NADPHX</name>
        <dbReference type="ChEBI" id="CHEBI:64076"/>
    </ligand>
</feature>
<protein>
    <recommendedName>
        <fullName evidence="1">NAD(P)H-hydrate epimerase</fullName>
        <ecNumber evidence="1">5.1.99.6</ecNumber>
    </recommendedName>
    <alternativeName>
        <fullName evidence="1">NAD(P)HX epimerase</fullName>
    </alternativeName>
</protein>
<dbReference type="SUPFAM" id="SSF64153">
    <property type="entry name" value="YjeF N-terminal domain-like"/>
    <property type="match status" value="1"/>
</dbReference>
<dbReference type="GO" id="GO:0000932">
    <property type="term" value="C:P-body"/>
    <property type="evidence" value="ECO:0007669"/>
    <property type="project" value="TreeGrafter"/>
</dbReference>
<dbReference type="GO" id="GO:0000166">
    <property type="term" value="F:nucleotide binding"/>
    <property type="evidence" value="ECO:0007669"/>
    <property type="project" value="UniProtKB-KW"/>
</dbReference>
<keyword evidence="1" id="KW-0413">Isomerase</keyword>
<keyword evidence="1" id="KW-0520">NAD</keyword>
<feature type="binding site" evidence="1">
    <location>
        <position position="130"/>
    </location>
    <ligand>
        <name>K(+)</name>
        <dbReference type="ChEBI" id="CHEBI:29103"/>
    </ligand>
</feature>